<sequence length="173" mass="18586">MYMTRRHALRLLGLSERSSPVDVRVARRSMAFKHHPDICNNVLGATQKMAAMNAAADFLLSILERERSDASPQDISLPAKAAFASKGLSYEGTAADPRSAMAKTTVERMLGVPALRNAGNSAPIFGQNDVVNRNSTPSKSVAESYRRTIVQIGETAGGSSVDMKILAFPTGHI</sequence>
<reference evidence="2 3" key="1">
    <citation type="submission" date="2022-01" db="EMBL/GenBank/DDBJ databases">
        <title>Octadecabacter sp. nov., isolated from a marine alga.</title>
        <authorList>
            <person name="Jin M.S."/>
            <person name="Kim H.M."/>
            <person name="Han D.M."/>
            <person name="Jung J.J."/>
            <person name="Jeon C.O."/>
        </authorList>
    </citation>
    <scope>NUCLEOTIDE SEQUENCE [LARGE SCALE GENOMIC DNA]</scope>
    <source>
        <strain evidence="2 3">G9-8</strain>
    </source>
</reference>
<evidence type="ECO:0000259" key="1">
    <source>
        <dbReference type="PROSITE" id="PS50076"/>
    </source>
</evidence>
<feature type="domain" description="J" evidence="1">
    <location>
        <begin position="7"/>
        <end position="72"/>
    </location>
</feature>
<dbReference type="PROSITE" id="PS50076">
    <property type="entry name" value="DNAJ_2"/>
    <property type="match status" value="1"/>
</dbReference>
<evidence type="ECO:0000313" key="2">
    <source>
        <dbReference type="EMBL" id="MCF2869865.1"/>
    </source>
</evidence>
<dbReference type="EMBL" id="JAKGAQ010000001">
    <property type="protein sequence ID" value="MCF2869865.1"/>
    <property type="molecule type" value="Genomic_DNA"/>
</dbReference>
<evidence type="ECO:0000313" key="3">
    <source>
        <dbReference type="Proteomes" id="UP001200557"/>
    </source>
</evidence>
<dbReference type="InterPro" id="IPR001623">
    <property type="entry name" value="DnaJ_domain"/>
</dbReference>
<dbReference type="InterPro" id="IPR036869">
    <property type="entry name" value="J_dom_sf"/>
</dbReference>
<dbReference type="Gene3D" id="1.10.287.110">
    <property type="entry name" value="DnaJ domain"/>
    <property type="match status" value="1"/>
</dbReference>
<dbReference type="CDD" id="cd06257">
    <property type="entry name" value="DnaJ"/>
    <property type="match status" value="1"/>
</dbReference>
<dbReference type="Proteomes" id="UP001200557">
    <property type="component" value="Unassembled WGS sequence"/>
</dbReference>
<dbReference type="SUPFAM" id="SSF46565">
    <property type="entry name" value="Chaperone J-domain"/>
    <property type="match status" value="1"/>
</dbReference>
<keyword evidence="3" id="KW-1185">Reference proteome</keyword>
<dbReference type="RefSeq" id="WP_235223988.1">
    <property type="nucleotide sequence ID" value="NZ_JAKGAQ010000001.1"/>
</dbReference>
<protein>
    <recommendedName>
        <fullName evidence="1">J domain-containing protein</fullName>
    </recommendedName>
</protein>
<proteinExistence type="predicted"/>
<comment type="caution">
    <text evidence="2">The sequence shown here is derived from an EMBL/GenBank/DDBJ whole genome shotgun (WGS) entry which is preliminary data.</text>
</comment>
<name>A0ABS9CTW2_9RHOB</name>
<gene>
    <name evidence="2" type="ORF">L0664_02180</name>
</gene>
<organism evidence="2 3">
    <name type="scientific">Octadecabacter dasysiphoniae</name>
    <dbReference type="NCBI Taxonomy" id="2909341"/>
    <lineage>
        <taxon>Bacteria</taxon>
        <taxon>Pseudomonadati</taxon>
        <taxon>Pseudomonadota</taxon>
        <taxon>Alphaproteobacteria</taxon>
        <taxon>Rhodobacterales</taxon>
        <taxon>Roseobacteraceae</taxon>
        <taxon>Octadecabacter</taxon>
    </lineage>
</organism>
<accession>A0ABS9CTW2</accession>